<gene>
    <name evidence="3" type="ORF">HKK74_30025</name>
</gene>
<evidence type="ECO:0008006" key="5">
    <source>
        <dbReference type="Google" id="ProtNLM"/>
    </source>
</evidence>
<evidence type="ECO:0000256" key="1">
    <source>
        <dbReference type="SAM" id="MobiDB-lite"/>
    </source>
</evidence>
<dbReference type="Proteomes" id="UP000805614">
    <property type="component" value="Unassembled WGS sequence"/>
</dbReference>
<reference evidence="3 4" key="1">
    <citation type="submission" date="2020-06" db="EMBL/GenBank/DDBJ databases">
        <title>Actinomadura xiongansis sp. nov., isolated from soil of Baiyangdian.</title>
        <authorList>
            <person name="Zhang X."/>
        </authorList>
    </citation>
    <scope>NUCLEOTIDE SEQUENCE [LARGE SCALE GENOMIC DNA]</scope>
    <source>
        <strain evidence="3 4">HBUM206468</strain>
    </source>
</reference>
<dbReference type="RefSeq" id="WP_187246743.1">
    <property type="nucleotide sequence ID" value="NZ_BAAAOK010000006.1"/>
</dbReference>
<feature type="region of interest" description="Disordered" evidence="1">
    <location>
        <begin position="143"/>
        <end position="190"/>
    </location>
</feature>
<evidence type="ECO:0000313" key="4">
    <source>
        <dbReference type="Proteomes" id="UP000805614"/>
    </source>
</evidence>
<comment type="caution">
    <text evidence="3">The sequence shown here is derived from an EMBL/GenBank/DDBJ whole genome shotgun (WGS) entry which is preliminary data.</text>
</comment>
<dbReference type="EMBL" id="JABVEC010000030">
    <property type="protein sequence ID" value="MBC6469697.1"/>
    <property type="molecule type" value="Genomic_DNA"/>
</dbReference>
<feature type="signal peptide" evidence="2">
    <location>
        <begin position="1"/>
        <end position="19"/>
    </location>
</feature>
<name>A0ABR7LXV8_9ACTN</name>
<evidence type="ECO:0000256" key="2">
    <source>
        <dbReference type="SAM" id="SignalP"/>
    </source>
</evidence>
<keyword evidence="4" id="KW-1185">Reference proteome</keyword>
<proteinExistence type="predicted"/>
<organism evidence="3 4">
    <name type="scientific">Actinomadura alba</name>
    <dbReference type="NCBI Taxonomy" id="406431"/>
    <lineage>
        <taxon>Bacteria</taxon>
        <taxon>Bacillati</taxon>
        <taxon>Actinomycetota</taxon>
        <taxon>Actinomycetes</taxon>
        <taxon>Streptosporangiales</taxon>
        <taxon>Thermomonosporaceae</taxon>
        <taxon>Actinomadura</taxon>
    </lineage>
</organism>
<keyword evidence="2" id="KW-0732">Signal</keyword>
<sequence>MNRRLAVAALAAALTPCLAACSPGGPAQPSASPSLNDVQKNLAVTKRFVKCAREHGYPTFPDAVVDNGEVTYAHSSDAEGAAIKSKIAALERVPECKAILTEMQALRPRNVGPRNRPTGKPSAEIMQKLRRFAQCMRQHGVPAWPDPKSDGSFPVSQTTVGDPKANPTARAAGEACEQHRAGTEPFGYFS</sequence>
<protein>
    <recommendedName>
        <fullName evidence="5">Lipoprotein</fullName>
    </recommendedName>
</protein>
<feature type="chain" id="PRO_5045246358" description="Lipoprotein" evidence="2">
    <location>
        <begin position="20"/>
        <end position="190"/>
    </location>
</feature>
<evidence type="ECO:0000313" key="3">
    <source>
        <dbReference type="EMBL" id="MBC6469697.1"/>
    </source>
</evidence>
<accession>A0ABR7LXV8</accession>